<evidence type="ECO:0000256" key="4">
    <source>
        <dbReference type="PROSITE-ProRule" id="PRU00317"/>
    </source>
</evidence>
<protein>
    <recommendedName>
        <fullName evidence="5">PUM-HD domain-containing protein</fullName>
    </recommendedName>
</protein>
<dbReference type="InterPro" id="IPR011989">
    <property type="entry name" value="ARM-like"/>
</dbReference>
<comment type="caution">
    <text evidence="6">The sequence shown here is derived from an EMBL/GenBank/DDBJ whole genome shotgun (WGS) entry which is preliminary data.</text>
</comment>
<dbReference type="Pfam" id="PF22493">
    <property type="entry name" value="PUF_NOP9"/>
    <property type="match status" value="1"/>
</dbReference>
<feature type="repeat" description="Pumilio" evidence="4">
    <location>
        <begin position="521"/>
        <end position="557"/>
    </location>
</feature>
<dbReference type="AlphaFoldDB" id="A0A6G1BNM7"/>
<dbReference type="GO" id="GO:0003729">
    <property type="term" value="F:mRNA binding"/>
    <property type="evidence" value="ECO:0007669"/>
    <property type="project" value="TreeGrafter"/>
</dbReference>
<dbReference type="GO" id="GO:0006417">
    <property type="term" value="P:regulation of translation"/>
    <property type="evidence" value="ECO:0007669"/>
    <property type="project" value="UniProtKB-KW"/>
</dbReference>
<organism evidence="6 7">
    <name type="scientific">Oryza meyeriana var. granulata</name>
    <dbReference type="NCBI Taxonomy" id="110450"/>
    <lineage>
        <taxon>Eukaryota</taxon>
        <taxon>Viridiplantae</taxon>
        <taxon>Streptophyta</taxon>
        <taxon>Embryophyta</taxon>
        <taxon>Tracheophyta</taxon>
        <taxon>Spermatophyta</taxon>
        <taxon>Magnoliopsida</taxon>
        <taxon>Liliopsida</taxon>
        <taxon>Poales</taxon>
        <taxon>Poaceae</taxon>
        <taxon>BOP clade</taxon>
        <taxon>Oryzoideae</taxon>
        <taxon>Oryzeae</taxon>
        <taxon>Oryzinae</taxon>
        <taxon>Oryza</taxon>
        <taxon>Oryza meyeriana</taxon>
    </lineage>
</organism>
<reference evidence="6 7" key="1">
    <citation type="submission" date="2019-11" db="EMBL/GenBank/DDBJ databases">
        <title>Whole genome sequence of Oryza granulata.</title>
        <authorList>
            <person name="Li W."/>
        </authorList>
    </citation>
    <scope>NUCLEOTIDE SEQUENCE [LARGE SCALE GENOMIC DNA]</scope>
    <source>
        <strain evidence="7">cv. Menghai</strain>
        <tissue evidence="6">Leaf</tissue>
    </source>
</reference>
<keyword evidence="7" id="KW-1185">Reference proteome</keyword>
<dbReference type="EMBL" id="SPHZ02000012">
    <property type="protein sequence ID" value="KAF0889579.1"/>
    <property type="molecule type" value="Genomic_DNA"/>
</dbReference>
<keyword evidence="2" id="KW-0810">Translation regulation</keyword>
<evidence type="ECO:0000259" key="5">
    <source>
        <dbReference type="PROSITE" id="PS50303"/>
    </source>
</evidence>
<evidence type="ECO:0000313" key="6">
    <source>
        <dbReference type="EMBL" id="KAF0889579.1"/>
    </source>
</evidence>
<feature type="repeat" description="Pumilio" evidence="4">
    <location>
        <begin position="558"/>
        <end position="593"/>
    </location>
</feature>
<dbReference type="GO" id="GO:0005737">
    <property type="term" value="C:cytoplasm"/>
    <property type="evidence" value="ECO:0007669"/>
    <property type="project" value="TreeGrafter"/>
</dbReference>
<dbReference type="OrthoDB" id="668540at2759"/>
<feature type="repeat" description="Pumilio" evidence="4">
    <location>
        <begin position="630"/>
        <end position="665"/>
    </location>
</feature>
<dbReference type="InterPro" id="IPR001313">
    <property type="entry name" value="Pumilio_RNA-bd_rpt"/>
</dbReference>
<feature type="repeat" description="Pumilio" evidence="4">
    <location>
        <begin position="482"/>
        <end position="518"/>
    </location>
</feature>
<dbReference type="PANTHER" id="PTHR12537">
    <property type="entry name" value="RNA BINDING PROTEIN PUMILIO-RELATED"/>
    <property type="match status" value="1"/>
</dbReference>
<dbReference type="PANTHER" id="PTHR12537:SF192">
    <property type="entry name" value="OS12G0488900 PROTEIN"/>
    <property type="match status" value="1"/>
</dbReference>
<dbReference type="SUPFAM" id="SSF48371">
    <property type="entry name" value="ARM repeat"/>
    <property type="match status" value="1"/>
</dbReference>
<feature type="repeat" description="Pumilio" evidence="4">
    <location>
        <begin position="666"/>
        <end position="701"/>
    </location>
</feature>
<evidence type="ECO:0000256" key="3">
    <source>
        <dbReference type="ARBA" id="ARBA00058490"/>
    </source>
</evidence>
<comment type="function">
    <text evidence="3">Sequence-specific RNA-binding protein that regulates translation and mRNA stability by binding the 3'-UTR of target mRNAs.</text>
</comment>
<dbReference type="Gene3D" id="1.25.10.10">
    <property type="entry name" value="Leucine-rich Repeat Variant"/>
    <property type="match status" value="1"/>
</dbReference>
<dbReference type="Pfam" id="PF00806">
    <property type="entry name" value="PUF"/>
    <property type="match status" value="1"/>
</dbReference>
<proteinExistence type="predicted"/>
<dbReference type="PROSITE" id="PS50302">
    <property type="entry name" value="PUM"/>
    <property type="match status" value="8"/>
</dbReference>
<evidence type="ECO:0000256" key="2">
    <source>
        <dbReference type="ARBA" id="ARBA00022845"/>
    </source>
</evidence>
<dbReference type="InterPro" id="IPR033133">
    <property type="entry name" value="PUM-HD"/>
</dbReference>
<dbReference type="FunFam" id="1.25.10.10:FF:000237">
    <property type="entry name" value="Pumilio homolog 9"/>
    <property type="match status" value="1"/>
</dbReference>
<dbReference type="Proteomes" id="UP000479710">
    <property type="component" value="Unassembled WGS sequence"/>
</dbReference>
<sequence>MRAVPPRIEDCPVTEMEEVPGNQGDPKLGAYTDRITDAMFADHVESGSQYAGDSSPEAGWVPMITRSQSQSQVGSNQFGVSFFENDNLLDDQSLTSAFNNMSLRFSDCAVDTPANPVSVAPTSGHYPASLVNSSADSIMNSYHQQEFAQDGFRPSSVKINAAEHMKPKYGVRNIQMYTGFHGSDNVSGDPYNLSSASPLQKQYFSDGQLQANAPYQHTGSNFRGQDFDAERHYLVQSQYAYQQMPQVAGSDVHWIRSNQRGVIHSSTIPAASPYLGTPRVVQQAHGSADTYWNGAIISHGNNQLNSTFANSCSCIIYPDFSREICEYCQIKQAEKLKHRYGLRRSTKGILQHQSVDKVNIKSFPGKTMMKSDGINSMRNIHSGFEPNGRIEMNQSIGQHGRNQHLDIHGNDFLRFDWLNSQALSSLESEYSLAMQSPQMNYSSVDEAVRKIHLLAKDQNGCRFLQRMFTEGTTDDVKKVFDGIIEYIGELVVDPFGNYLVQKLLEECNHDQKMHIVYEITKRPGQLIKFSCDMHGTRVVQKVIETINSPDEVSMVVCALSPGVVTLMMDANGCHVALRCLQKFSHEHKSFLLNAAMEYYFELAQDRQGCCIIQKCILHANKEQKNQLLYNITSRALELSEHPYGNYVVQYILDLRISWATDEILNKLEGHYGYLSMQKSSSNVVEKCLKEASGPRRVKIIQELIDDPKLRHILIDPYGNYVIQTALKECEVKTMMPFCDRQTDIRLKFLNQFHCNCVIVQDTAVRAVLIGAIRPHVAALRNSIFGKRILSKTYLKNRKY</sequence>
<feature type="repeat" description="Pumilio" evidence="4">
    <location>
        <begin position="702"/>
        <end position="739"/>
    </location>
</feature>
<dbReference type="InterPro" id="IPR016024">
    <property type="entry name" value="ARM-type_fold"/>
</dbReference>
<evidence type="ECO:0000313" key="7">
    <source>
        <dbReference type="Proteomes" id="UP000479710"/>
    </source>
</evidence>
<keyword evidence="1" id="KW-0677">Repeat</keyword>
<dbReference type="PROSITE" id="PS50303">
    <property type="entry name" value="PUM_HD"/>
    <property type="match status" value="1"/>
</dbReference>
<feature type="domain" description="PUM-HD" evidence="5">
    <location>
        <begin position="418"/>
        <end position="796"/>
    </location>
</feature>
<name>A0A6G1BNM7_9ORYZ</name>
<evidence type="ECO:0000256" key="1">
    <source>
        <dbReference type="ARBA" id="ARBA00022737"/>
    </source>
</evidence>
<feature type="repeat" description="Pumilio" evidence="4">
    <location>
        <begin position="446"/>
        <end position="481"/>
    </location>
</feature>
<gene>
    <name evidence="6" type="ORF">E2562_028670</name>
</gene>
<accession>A0A6G1BNM7</accession>
<dbReference type="SMART" id="SM00025">
    <property type="entry name" value="Pumilio"/>
    <property type="match status" value="8"/>
</dbReference>
<dbReference type="InterPro" id="IPR033712">
    <property type="entry name" value="Pumilio_RNA-bd"/>
</dbReference>
<feature type="repeat" description="Pumilio" evidence="4">
    <location>
        <begin position="594"/>
        <end position="629"/>
    </location>
</feature>
<dbReference type="CDD" id="cd07920">
    <property type="entry name" value="Pumilio"/>
    <property type="match status" value="1"/>
</dbReference>